<feature type="transmembrane region" description="Helical" evidence="1">
    <location>
        <begin position="95"/>
        <end position="113"/>
    </location>
</feature>
<gene>
    <name evidence="2" type="ORF">JYA64_08830</name>
</gene>
<keyword evidence="1" id="KW-1133">Transmembrane helix</keyword>
<keyword evidence="1" id="KW-0472">Membrane</keyword>
<comment type="caution">
    <text evidence="2">The sequence shown here is derived from an EMBL/GenBank/DDBJ whole genome shotgun (WGS) entry which is preliminary data.</text>
</comment>
<proteinExistence type="predicted"/>
<feature type="transmembrane region" description="Helical" evidence="1">
    <location>
        <begin position="64"/>
        <end position="83"/>
    </location>
</feature>
<name>A0ABS2ZDJ2_9BACL</name>
<feature type="transmembrane region" description="Helical" evidence="1">
    <location>
        <begin position="33"/>
        <end position="52"/>
    </location>
</feature>
<dbReference type="InterPro" id="IPR018719">
    <property type="entry name" value="DUF2243_membrane"/>
</dbReference>
<reference evidence="2 3" key="1">
    <citation type="submission" date="2021-01" db="EMBL/GenBank/DDBJ databases">
        <title>Genome Sequencing of Type Strains.</title>
        <authorList>
            <person name="Lemaire J.F."/>
            <person name="Inderbitzin P."/>
            <person name="Collins S.B."/>
            <person name="Wespe N."/>
            <person name="Knight-Connoni V."/>
        </authorList>
    </citation>
    <scope>NUCLEOTIDE SEQUENCE [LARGE SCALE GENOMIC DNA]</scope>
    <source>
        <strain evidence="2 3">DSM 14730</strain>
    </source>
</reference>
<dbReference type="EMBL" id="JAFHKS010000042">
    <property type="protein sequence ID" value="MBN3545398.1"/>
    <property type="molecule type" value="Genomic_DNA"/>
</dbReference>
<accession>A0ABS2ZDJ2</accession>
<protein>
    <submittedName>
        <fullName evidence="2">DUF2243 domain-containing protein</fullName>
    </submittedName>
</protein>
<evidence type="ECO:0000313" key="2">
    <source>
        <dbReference type="EMBL" id="MBN3545398.1"/>
    </source>
</evidence>
<keyword evidence="1" id="KW-0812">Transmembrane</keyword>
<dbReference type="Proteomes" id="UP001319060">
    <property type="component" value="Unassembled WGS sequence"/>
</dbReference>
<dbReference type="Pfam" id="PF10002">
    <property type="entry name" value="DUF2243"/>
    <property type="match status" value="1"/>
</dbReference>
<dbReference type="RefSeq" id="WP_188402997.1">
    <property type="nucleotide sequence ID" value="NZ_BMCE01000002.1"/>
</dbReference>
<evidence type="ECO:0000256" key="1">
    <source>
        <dbReference type="SAM" id="Phobius"/>
    </source>
</evidence>
<organism evidence="2 3">
    <name type="scientific">Fictibacillus barbaricus</name>
    <dbReference type="NCBI Taxonomy" id="182136"/>
    <lineage>
        <taxon>Bacteria</taxon>
        <taxon>Bacillati</taxon>
        <taxon>Bacillota</taxon>
        <taxon>Bacilli</taxon>
        <taxon>Bacillales</taxon>
        <taxon>Fictibacillaceae</taxon>
        <taxon>Fictibacillus</taxon>
    </lineage>
</organism>
<keyword evidence="3" id="KW-1185">Reference proteome</keyword>
<evidence type="ECO:0000313" key="3">
    <source>
        <dbReference type="Proteomes" id="UP001319060"/>
    </source>
</evidence>
<sequence length="120" mass="13856">MKIWMGFIFGLFVMSHWSIKAFAWELKAVSAGERIGAVFIGILILFILLLFISKRYNSSFFHGFLAAIGLFLTVDNILFHWVFQLHRVTSGPEANILEPMFVFIGIILVYYTWKKEKAGF</sequence>